<evidence type="ECO:0000313" key="12">
    <source>
        <dbReference type="RefSeq" id="XP_029635519.1"/>
    </source>
</evidence>
<protein>
    <submittedName>
        <fullName evidence="12">RIB43A-like with coiled-coils protein 2</fullName>
    </submittedName>
</protein>
<feature type="coiled-coil region" evidence="10">
    <location>
        <begin position="329"/>
        <end position="359"/>
    </location>
</feature>
<evidence type="ECO:0000313" key="11">
    <source>
        <dbReference type="Proteomes" id="UP000515154"/>
    </source>
</evidence>
<evidence type="ECO:0000256" key="7">
    <source>
        <dbReference type="ARBA" id="ARBA00023212"/>
    </source>
</evidence>
<dbReference type="AlphaFoldDB" id="A0A6P7SAW9"/>
<proteinExistence type="inferred from homology"/>
<evidence type="ECO:0000256" key="6">
    <source>
        <dbReference type="ARBA" id="ARBA00023069"/>
    </source>
</evidence>
<keyword evidence="3" id="KW-0963">Cytoplasm</keyword>
<comment type="similarity">
    <text evidence="2">Belongs to the RIB43A family.</text>
</comment>
<evidence type="ECO:0000256" key="4">
    <source>
        <dbReference type="ARBA" id="ARBA00022846"/>
    </source>
</evidence>
<dbReference type="RefSeq" id="XP_029635519.1">
    <property type="nucleotide sequence ID" value="XM_029779659.2"/>
</dbReference>
<organism evidence="11 12">
    <name type="scientific">Octopus sinensis</name>
    <name type="common">East Asian common octopus</name>
    <dbReference type="NCBI Taxonomy" id="2607531"/>
    <lineage>
        <taxon>Eukaryota</taxon>
        <taxon>Metazoa</taxon>
        <taxon>Spiralia</taxon>
        <taxon>Lophotrochozoa</taxon>
        <taxon>Mollusca</taxon>
        <taxon>Cephalopoda</taxon>
        <taxon>Coleoidea</taxon>
        <taxon>Octopodiformes</taxon>
        <taxon>Octopoda</taxon>
        <taxon>Incirrata</taxon>
        <taxon>Octopodidae</taxon>
        <taxon>Octopus</taxon>
    </lineage>
</organism>
<evidence type="ECO:0000256" key="3">
    <source>
        <dbReference type="ARBA" id="ARBA00022490"/>
    </source>
</evidence>
<dbReference type="Pfam" id="PF05914">
    <property type="entry name" value="RIB43A"/>
    <property type="match status" value="1"/>
</dbReference>
<keyword evidence="4" id="KW-0282">Flagellum</keyword>
<evidence type="ECO:0000256" key="10">
    <source>
        <dbReference type="SAM" id="Coils"/>
    </source>
</evidence>
<dbReference type="PANTHER" id="PTHR14517:SF6">
    <property type="entry name" value="RE41410P"/>
    <property type="match status" value="1"/>
</dbReference>
<evidence type="ECO:0000256" key="9">
    <source>
        <dbReference type="ARBA" id="ARBA00046435"/>
    </source>
</evidence>
<keyword evidence="5 10" id="KW-0175">Coiled coil</keyword>
<evidence type="ECO:0000256" key="1">
    <source>
        <dbReference type="ARBA" id="ARBA00004611"/>
    </source>
</evidence>
<keyword evidence="7" id="KW-0206">Cytoskeleton</keyword>
<dbReference type="InterPro" id="IPR008805">
    <property type="entry name" value="RIB43A"/>
</dbReference>
<evidence type="ECO:0000256" key="2">
    <source>
        <dbReference type="ARBA" id="ARBA00006875"/>
    </source>
</evidence>
<name>A0A6P7SAW9_9MOLL</name>
<gene>
    <name evidence="12" type="primary">LOC115210888</name>
</gene>
<comment type="subunit">
    <text evidence="9">Microtubule inner protein component of sperm flagellar doublet microtubules.</text>
</comment>
<evidence type="ECO:0000256" key="8">
    <source>
        <dbReference type="ARBA" id="ARBA00023273"/>
    </source>
</evidence>
<comment type="subcellular location">
    <subcellularLocation>
        <location evidence="1">Cytoplasm</location>
        <location evidence="1">Cytoskeleton</location>
        <location evidence="1">Flagellum axoneme</location>
    </subcellularLocation>
</comment>
<dbReference type="PANTHER" id="PTHR14517">
    <property type="entry name" value="RIB43A-RELATED"/>
    <property type="match status" value="1"/>
</dbReference>
<feature type="coiled-coil region" evidence="10">
    <location>
        <begin position="164"/>
        <end position="191"/>
    </location>
</feature>
<keyword evidence="11" id="KW-1185">Reference proteome</keyword>
<keyword evidence="6" id="KW-0969">Cilium</keyword>
<reference evidence="12" key="1">
    <citation type="submission" date="2025-08" db="UniProtKB">
        <authorList>
            <consortium name="RefSeq"/>
        </authorList>
    </citation>
    <scope>IDENTIFICATION</scope>
</reference>
<dbReference type="Proteomes" id="UP000515154">
    <property type="component" value="Linkage group LG4"/>
</dbReference>
<accession>A0A6P7SAW9</accession>
<keyword evidence="8" id="KW-0966">Cell projection</keyword>
<dbReference type="KEGG" id="osn:115210888"/>
<sequence>MQKLDLPFDYKEAAAIERRRDQEKQRQCRIFNAKVRTIGLDVDAIDQQVLEKKAQEEDDRRRDDAFNSDAVRNSKIGQLLEMRQNEDIRELNKKLSEYRMLHQQAGHRREFDLNDPDRLKKTLSNRMFDDDPKCTSSGLQKFDGEDLSNPSRNQFQKEQMREWLIQQIQDKRRAQENLKEANHLHDLKRQELDERLVRLEEAERLCKMNIDRATSDFNYALMNERKEKERLKKQQDEDDNATEIANCIYGDILTENPVVAQSGFGVHRVIPDRWKGMSPQQLAEIRDTQIRQCIENKKKRDDEEKLNKNWDEIRAAQARSGILVERELNRNQKDCLQQLADENRRLAQEQKAQQEFLNKEVYTNPPTAAYFMQFNTTSR</sequence>
<evidence type="ECO:0000256" key="5">
    <source>
        <dbReference type="ARBA" id="ARBA00023054"/>
    </source>
</evidence>